<gene>
    <name evidence="2" type="ORF">UFOPK2373_00052</name>
</gene>
<organism evidence="2">
    <name type="scientific">freshwater metagenome</name>
    <dbReference type="NCBI Taxonomy" id="449393"/>
    <lineage>
        <taxon>unclassified sequences</taxon>
        <taxon>metagenomes</taxon>
        <taxon>ecological metagenomes</taxon>
    </lineage>
</organism>
<dbReference type="SUPFAM" id="SSF103088">
    <property type="entry name" value="OmpA-like"/>
    <property type="match status" value="1"/>
</dbReference>
<dbReference type="CDD" id="cd00603">
    <property type="entry name" value="IPT_PCSR"/>
    <property type="match status" value="1"/>
</dbReference>
<dbReference type="Pfam" id="PF18657">
    <property type="entry name" value="YDG"/>
    <property type="match status" value="1"/>
</dbReference>
<dbReference type="EMBL" id="CAEZXL010000003">
    <property type="protein sequence ID" value="CAB4678060.1"/>
    <property type="molecule type" value="Genomic_DNA"/>
</dbReference>
<dbReference type="InterPro" id="IPR031148">
    <property type="entry name" value="Plexin"/>
</dbReference>
<evidence type="ECO:0000259" key="1">
    <source>
        <dbReference type="PROSITE" id="PS51123"/>
    </source>
</evidence>
<sequence>MKKSLLVVLAYLSLLGSFITGPMSAANADPSADDASITALTFGSPNYYDWYGRRDTSGLYPSFSPSTYSYQLSSVADILDVNAVLSDPLATMKITFDGVTGDAQSSTDYRINMKPKVSMLDIEVTAQDGVTTKHYKVNVSNQILQAPELVSISATSGPWIGGMPITFRIKNVNLSSASVRCYALANYTVTDPVTGAISFQSQYLSSDANTTTDENGVTTIGSFLPYMYSMAGYTGEATVSLSNQCDSMARSYGNWRSLYSESGTNQKFTLLPFEITESVIPTVLTGGSIIEFKGNGLYPMSQLEARVKDEASGQELYIERMNPSVNTLRAQEGSWKGIVYRYDRQDAFKTASKKTLTVGYWKYDPATNQNNWITAFSRTVNWKPTLPTSVVISPAKGDISGGKRVRVEGYDLCDQNNWPNFVEVKIDGKPLTNIEMQYGNQYCGDAQNGEGKPVKNWFTAIVPEGTSTGVKSVTVDNGNGPVKVSATYTYGSTPDITSIDQTSVASTGGSKIRITGHNFGFSGTPIVIIGGKKSPKVTLISDSQMDVIVPFDLSVGSQAINVISSSGGGANIVPASINVVAPSKTPTVSSLSATQGLSSGGDIITISVSNIGTPSTVGVMFGGNPAEITRSTASAIDVKVPAGTTGATSLTISTSLGQLVVANAYTYTAISAVKSVSPSTVSSSADVAGRTVTITGVGFGASGTIKIGQLPAQSYVSSDAGTVISGLLIPNDTAGSLAILITPSGSLVPIATSVTVNRARMTYIGTVVDNSNYNLYCGLNDWNCYYGSGVVQPSLPSSVGGAVKIKGTGFGTSGTVKVGTLTITPSSYSDTEVIFMVPAMAAGDYDVSVVPSTGLKTEVVTSVISIVEAANDAAVFISGVAPTVPNSRGDELYNFDPSQDTSAVFKITGRGFLGDDNGLTTKVMQLEAWTNPRYDNEGIIQANILSITDTEITFLASRTYSPTRWTSVAVETSEALTFVRNAIQYVGSRPAQADISGYYGLCTKDSIKTHNPAVVTVSGSGMFGEAGSVTLSGQVIDPAAVTWTTDSVSVDFSKLPTDLAEHWGQKNLEFIPGDSALISRSFNWFCGVWAQVETKVNGSTSEQNISVGDDLVATATFPAELRLNEVVPNDSWPTDGYQYQSAVDHARDTPWSNNVRSGLPTYAGDWYVRANPGVSTTLIDRGIYAGVSTSDVHVVINGTPISFTPKLKGSTENTIVYRGQLGDGTNDSNDDIEYTLDVPSGAPKITSLVWEYRNHTCAVANNDYGWNQGLPANVAVIPNDCGGDGTAFSSWDIRVRSFEMMKDGKDQAMFYLPTYNTFNLTITKRALTIDKVSATKPFDGNANISLGALTVSGAIEGETPTLQGNDSRNGYFSDATVGDNKPVYVADSNGQTDFIQRIKLEGTYDWNYYLTNSELLVLGSITKANAKVSLSASNLSLILSVIDQSNITATVRDTLTGNAPIDEAHASDVVVTVSTPSVCSISADLVVTAKTAGECIVQASQAASVNYNAATAASDPESNVETLTINIFAEPKKVSVITQDLIVAQGDGYSPSFETVGLGDGDSVDSVVFDYYDGATKLDGAPTEPGRYTMVGASANIVTSNLAAYNSDIEFVVGLLVITSPPPTVSGISPANGAPAGGETIVISGANLSAVTSIKFGNVVISNSNFSVNGDGTEITLTTPPGSGNVTIVLSAGDSQVSLDYSYDPLVATATNLAPATGRASGGNTVVVTGTNLDLVTEVRFGSKTISSANLVRNGNGTTISFTAPAGSGKVKIVLVAEGGNMSFDYTYDAPPLVTTTATSIAPSRGPAGGGNTVVVTGTHLDLVFEVHFGNVTIPSANLVRSEDGTRITFTAPAGSGKVNIVLLAPSGDSSFEYTYTAFTDRGLQLSLVDPEFGKTFSGQQVRMTARGLRPGAEYTLNMYSKKVAMVTGIVSPDGSINSSMVIPAKACVKPGLHRMILESEDEAGDKYRSTIYVVLGENCTLSAIAAKAPDKSWNLKGVTFDYRKWDLTQEKINTLIALKPWLQKAKTVTVAGYTHTDGKGAAMYAANKILAKNRALAVAAIFKSLGLKAKFLVDPVGPKNPISSVQSKNQRAELKVTF</sequence>
<dbReference type="PANTHER" id="PTHR22625:SF70">
    <property type="entry name" value="PLEXIN A, ISOFORM A"/>
    <property type="match status" value="1"/>
</dbReference>
<dbReference type="InterPro" id="IPR014756">
    <property type="entry name" value="Ig_E-set"/>
</dbReference>
<feature type="domain" description="OmpA-like" evidence="1">
    <location>
        <begin position="1988"/>
        <end position="2099"/>
    </location>
</feature>
<accession>A0A6J6MUU3</accession>
<dbReference type="InterPro" id="IPR013783">
    <property type="entry name" value="Ig-like_fold"/>
</dbReference>
<protein>
    <submittedName>
        <fullName evidence="2">Unannotated protein</fullName>
    </submittedName>
</protein>
<dbReference type="Gene3D" id="3.30.1330.60">
    <property type="entry name" value="OmpA-like domain"/>
    <property type="match status" value="1"/>
</dbReference>
<dbReference type="InterPro" id="IPR025883">
    <property type="entry name" value="Cadherin-like_domain"/>
</dbReference>
<evidence type="ECO:0000313" key="2">
    <source>
        <dbReference type="EMBL" id="CAB4678060.1"/>
    </source>
</evidence>
<name>A0A6J6MUU3_9ZZZZ</name>
<dbReference type="InterPro" id="IPR036737">
    <property type="entry name" value="OmpA-like_sf"/>
</dbReference>
<dbReference type="Pfam" id="PF00691">
    <property type="entry name" value="OmpA"/>
    <property type="match status" value="1"/>
</dbReference>
<dbReference type="Pfam" id="PF01833">
    <property type="entry name" value="TIG"/>
    <property type="match status" value="5"/>
</dbReference>
<dbReference type="PANTHER" id="PTHR22625">
    <property type="entry name" value="PLEXIN"/>
    <property type="match status" value="1"/>
</dbReference>
<dbReference type="Gene3D" id="2.60.40.10">
    <property type="entry name" value="Immunoglobulins"/>
    <property type="match status" value="7"/>
</dbReference>
<dbReference type="SMART" id="SM00429">
    <property type="entry name" value="IPT"/>
    <property type="match status" value="4"/>
</dbReference>
<dbReference type="InterPro" id="IPR006665">
    <property type="entry name" value="OmpA-like"/>
</dbReference>
<dbReference type="InterPro" id="IPR002909">
    <property type="entry name" value="IPT_dom"/>
</dbReference>
<dbReference type="GO" id="GO:0017154">
    <property type="term" value="F:semaphorin receptor activity"/>
    <property type="evidence" value="ECO:0007669"/>
    <property type="project" value="InterPro"/>
</dbReference>
<reference evidence="2" key="1">
    <citation type="submission" date="2020-05" db="EMBL/GenBank/DDBJ databases">
        <authorList>
            <person name="Chiriac C."/>
            <person name="Salcher M."/>
            <person name="Ghai R."/>
            <person name="Kavagutti S V."/>
        </authorList>
    </citation>
    <scope>NUCLEOTIDE SEQUENCE</scope>
</reference>
<dbReference type="SUPFAM" id="SSF81296">
    <property type="entry name" value="E set domains"/>
    <property type="match status" value="6"/>
</dbReference>
<dbReference type="Pfam" id="PF12733">
    <property type="entry name" value="Cadherin-like"/>
    <property type="match status" value="1"/>
</dbReference>
<dbReference type="CDD" id="cd00102">
    <property type="entry name" value="IPT"/>
    <property type="match status" value="3"/>
</dbReference>
<dbReference type="InterPro" id="IPR041248">
    <property type="entry name" value="YDG"/>
</dbReference>
<proteinExistence type="predicted"/>
<dbReference type="PROSITE" id="PS51123">
    <property type="entry name" value="OMPA_2"/>
    <property type="match status" value="1"/>
</dbReference>